<keyword evidence="3" id="KW-1185">Reference proteome</keyword>
<evidence type="ECO:0000313" key="2">
    <source>
        <dbReference type="EMBL" id="MVN89703.1"/>
    </source>
</evidence>
<keyword evidence="1" id="KW-0812">Transmembrane</keyword>
<keyword evidence="1" id="KW-0472">Membrane</keyword>
<gene>
    <name evidence="2" type="ORF">GO816_01050</name>
</gene>
<dbReference type="EMBL" id="WQLA01000001">
    <property type="protein sequence ID" value="MVN89703.1"/>
    <property type="molecule type" value="Genomic_DNA"/>
</dbReference>
<dbReference type="RefSeq" id="WP_157539500.1">
    <property type="nucleotide sequence ID" value="NZ_WQLA01000001.1"/>
</dbReference>
<reference evidence="2 3" key="1">
    <citation type="submission" date="2019-12" db="EMBL/GenBank/DDBJ databases">
        <title>Mucilaginibacter sp. HME9299 genome sequencing and assembly.</title>
        <authorList>
            <person name="Kang H."/>
            <person name="Kim H."/>
            <person name="Joh K."/>
        </authorList>
    </citation>
    <scope>NUCLEOTIDE SEQUENCE [LARGE SCALE GENOMIC DNA]</scope>
    <source>
        <strain evidence="2 3">HME9299</strain>
    </source>
</reference>
<dbReference type="AlphaFoldDB" id="A0A6I4IPB7"/>
<dbReference type="OrthoDB" id="1048788at2"/>
<proteinExistence type="predicted"/>
<dbReference type="Pfam" id="PF12725">
    <property type="entry name" value="DUF3810"/>
    <property type="match status" value="1"/>
</dbReference>
<protein>
    <submittedName>
        <fullName evidence="2">DUF3810 family protein</fullName>
    </submittedName>
</protein>
<sequence>MFSSAGNSKKNHNVLFIITGLTAALFLLFIAGCYPYFVESYYTNGFYQGISLVLHLVFGWLPVSIGDLLYMLLIAALAYSIISIVKYLLLKNYSALKGGSLRLIIGLQTFAVVFYLFWGLNYSRPPAAQILNLTDSVYTLTELKAATALLIDSTNATRARLTVKDLSVTNTQVYNQAVNAIKELAFTNKNFESHYPSVKPALFTPLINYFSTAGYFNPLTGEAQVNYSMPKTNRPFTSCHELAHQIGFAREDEANFVGFLAAKQSPHALLKYSGYYMAMQEFMHNIYRRDSVGFKQLKVRLSPSVKQDLKADNRYWDKYESKLNAISGLFYDNFLKLNNQPEGIHTYNRMIILTMAYLKKEDMLNR</sequence>
<dbReference type="Proteomes" id="UP000434850">
    <property type="component" value="Unassembled WGS sequence"/>
</dbReference>
<evidence type="ECO:0000313" key="3">
    <source>
        <dbReference type="Proteomes" id="UP000434850"/>
    </source>
</evidence>
<accession>A0A6I4IPB7</accession>
<feature type="transmembrane region" description="Helical" evidence="1">
    <location>
        <begin position="45"/>
        <end position="63"/>
    </location>
</feature>
<feature type="transmembrane region" description="Helical" evidence="1">
    <location>
        <begin position="101"/>
        <end position="120"/>
    </location>
</feature>
<keyword evidence="1" id="KW-1133">Transmembrane helix</keyword>
<comment type="caution">
    <text evidence="2">The sequence shown here is derived from an EMBL/GenBank/DDBJ whole genome shotgun (WGS) entry which is preliminary data.</text>
</comment>
<evidence type="ECO:0000256" key="1">
    <source>
        <dbReference type="SAM" id="Phobius"/>
    </source>
</evidence>
<feature type="transmembrane region" description="Helical" evidence="1">
    <location>
        <begin position="69"/>
        <end position="89"/>
    </location>
</feature>
<dbReference type="InterPro" id="IPR024294">
    <property type="entry name" value="DUF3810"/>
</dbReference>
<organism evidence="2 3">
    <name type="scientific">Mucilaginibacter aquatilis</name>
    <dbReference type="NCBI Taxonomy" id="1517760"/>
    <lineage>
        <taxon>Bacteria</taxon>
        <taxon>Pseudomonadati</taxon>
        <taxon>Bacteroidota</taxon>
        <taxon>Sphingobacteriia</taxon>
        <taxon>Sphingobacteriales</taxon>
        <taxon>Sphingobacteriaceae</taxon>
        <taxon>Mucilaginibacter</taxon>
    </lineage>
</organism>
<name>A0A6I4IPB7_9SPHI</name>
<feature type="transmembrane region" description="Helical" evidence="1">
    <location>
        <begin position="14"/>
        <end position="38"/>
    </location>
</feature>